<accession>A0A1I6AHZ5</accession>
<evidence type="ECO:0000313" key="1">
    <source>
        <dbReference type="EMBL" id="SFQ68243.1"/>
    </source>
</evidence>
<evidence type="ECO:0000313" key="2">
    <source>
        <dbReference type="Proteomes" id="UP000199137"/>
    </source>
</evidence>
<sequence>MAVVKYLTVSPAGVVAERAADSDDADVLSRVLQGEVAGCVHEFQLSPGLVMVHRELEGKPEPDQYNAYATSAATGLARLRQALYVFAGTVLFIGRARAEWTSIADADASRVRELVAAVTLAAKERVFARARANKLDVSGRE</sequence>
<dbReference type="EMBL" id="FOWC01000019">
    <property type="protein sequence ID" value="SFQ68243.1"/>
    <property type="molecule type" value="Genomic_DNA"/>
</dbReference>
<proteinExistence type="predicted"/>
<dbReference type="Proteomes" id="UP000199137">
    <property type="component" value="Unassembled WGS sequence"/>
</dbReference>
<dbReference type="AlphaFoldDB" id="A0A1I6AHZ5"/>
<protein>
    <submittedName>
        <fullName evidence="1">Uncharacterized protein</fullName>
    </submittedName>
</protein>
<gene>
    <name evidence="1" type="ORF">SAMN05421854_11925</name>
</gene>
<organism evidence="1 2">
    <name type="scientific">Amycolatopsis rubida</name>
    <dbReference type="NCBI Taxonomy" id="112413"/>
    <lineage>
        <taxon>Bacteria</taxon>
        <taxon>Bacillati</taxon>
        <taxon>Actinomycetota</taxon>
        <taxon>Actinomycetes</taxon>
        <taxon>Pseudonocardiales</taxon>
        <taxon>Pseudonocardiaceae</taxon>
        <taxon>Amycolatopsis</taxon>
    </lineage>
</organism>
<name>A0A1I6AHZ5_9PSEU</name>
<reference evidence="1 2" key="1">
    <citation type="submission" date="2016-10" db="EMBL/GenBank/DDBJ databases">
        <authorList>
            <person name="de Groot N.N."/>
        </authorList>
    </citation>
    <scope>NUCLEOTIDE SEQUENCE [LARGE SCALE GENOMIC DNA]</scope>
    <source>
        <strain evidence="1 2">DSM 44637</strain>
    </source>
</reference>
<dbReference type="RefSeq" id="WP_093576779.1">
    <property type="nucleotide sequence ID" value="NZ_FOWC01000019.1"/>
</dbReference>